<keyword evidence="1" id="KW-0472">Membrane</keyword>
<keyword evidence="1" id="KW-1133">Transmembrane helix</keyword>
<feature type="transmembrane region" description="Helical" evidence="1">
    <location>
        <begin position="57"/>
        <end position="82"/>
    </location>
</feature>
<keyword evidence="1" id="KW-0812">Transmembrane</keyword>
<evidence type="ECO:0000313" key="3">
    <source>
        <dbReference type="Proteomes" id="UP000537825"/>
    </source>
</evidence>
<reference evidence="2 3" key="1">
    <citation type="submission" date="2020-01" db="EMBL/GenBank/DDBJ databases">
        <title>The draft genome sequence of Corallococcus exiguus DSM 14696.</title>
        <authorList>
            <person name="Zhang X."/>
            <person name="Zhu H."/>
        </authorList>
    </citation>
    <scope>NUCLEOTIDE SEQUENCE [LARGE SCALE GENOMIC DNA]</scope>
    <source>
        <strain evidence="2 3">DSM 14696</strain>
    </source>
</reference>
<dbReference type="AlphaFoldDB" id="A0A7X5BVN2"/>
<accession>A0A7X5BVN2</accession>
<feature type="transmembrane region" description="Helical" evidence="1">
    <location>
        <begin position="88"/>
        <end position="106"/>
    </location>
</feature>
<dbReference type="EMBL" id="JAAAPK010000008">
    <property type="protein sequence ID" value="NBC43408.1"/>
    <property type="molecule type" value="Genomic_DNA"/>
</dbReference>
<organism evidence="2 3">
    <name type="scientific">Corallococcus exiguus</name>
    <dbReference type="NCBI Taxonomy" id="83462"/>
    <lineage>
        <taxon>Bacteria</taxon>
        <taxon>Pseudomonadati</taxon>
        <taxon>Myxococcota</taxon>
        <taxon>Myxococcia</taxon>
        <taxon>Myxococcales</taxon>
        <taxon>Cystobacterineae</taxon>
        <taxon>Myxococcaceae</taxon>
        <taxon>Corallococcus</taxon>
    </lineage>
</organism>
<name>A0A7X5BVN2_9BACT</name>
<proteinExistence type="predicted"/>
<evidence type="ECO:0000256" key="1">
    <source>
        <dbReference type="SAM" id="Phobius"/>
    </source>
</evidence>
<protein>
    <submittedName>
        <fullName evidence="2">Uncharacterized protein</fullName>
    </submittedName>
</protein>
<keyword evidence="3" id="KW-1185">Reference proteome</keyword>
<comment type="caution">
    <text evidence="2">The sequence shown here is derived from an EMBL/GenBank/DDBJ whole genome shotgun (WGS) entry which is preliminary data.</text>
</comment>
<feature type="transmembrane region" description="Helical" evidence="1">
    <location>
        <begin position="118"/>
        <end position="138"/>
    </location>
</feature>
<feature type="transmembrane region" description="Helical" evidence="1">
    <location>
        <begin position="29"/>
        <end position="45"/>
    </location>
</feature>
<sequence length="214" mass="22922">MALLLLLVAVVSFAPFPQALLMGYRNSPLAAAAGLSFVLAIAAILSRALKPSRRLSVLSWLLAVPVFLLLLLATAVAFGPFALLLLDFPLVLVAGLFFVLAVLGILPRVSKPSRRLSVLALLLAAPVCFFFSGTAYQLRGLYRLHAVATEACRAARENAQPTSDDAFEHAVRLAKLSPSQSASMVLSCNSQFDRVYITNGFDPVWGISDDGVLH</sequence>
<evidence type="ECO:0000313" key="2">
    <source>
        <dbReference type="EMBL" id="NBC43408.1"/>
    </source>
</evidence>
<gene>
    <name evidence="2" type="ORF">GTZ93_26760</name>
</gene>
<dbReference type="RefSeq" id="WP_139921388.1">
    <property type="nucleotide sequence ID" value="NZ_CBCSLE010000058.1"/>
</dbReference>
<dbReference type="Proteomes" id="UP000537825">
    <property type="component" value="Unassembled WGS sequence"/>
</dbReference>